<protein>
    <recommendedName>
        <fullName evidence="4">SGNH hydrolase-type esterase domain-containing protein</fullName>
    </recommendedName>
</protein>
<dbReference type="OrthoDB" id="7336780at2"/>
<keyword evidence="1" id="KW-1133">Transmembrane helix</keyword>
<evidence type="ECO:0000313" key="2">
    <source>
        <dbReference type="EMBL" id="SPP66175.1"/>
    </source>
</evidence>
<proteinExistence type="predicted"/>
<keyword evidence="1" id="KW-0472">Membrane</keyword>
<organism evidence="2 3">
    <name type="scientific">Nitrospira lenta</name>
    <dbReference type="NCBI Taxonomy" id="1436998"/>
    <lineage>
        <taxon>Bacteria</taxon>
        <taxon>Pseudomonadati</taxon>
        <taxon>Nitrospirota</taxon>
        <taxon>Nitrospiria</taxon>
        <taxon>Nitrospirales</taxon>
        <taxon>Nitrospiraceae</taxon>
        <taxon>Nitrospira</taxon>
    </lineage>
</organism>
<evidence type="ECO:0000313" key="3">
    <source>
        <dbReference type="Proteomes" id="UP000248168"/>
    </source>
</evidence>
<evidence type="ECO:0008006" key="4">
    <source>
        <dbReference type="Google" id="ProtNLM"/>
    </source>
</evidence>
<name>A0A330L8C3_9BACT</name>
<dbReference type="SUPFAM" id="SSF52266">
    <property type="entry name" value="SGNH hydrolase"/>
    <property type="match status" value="1"/>
</dbReference>
<sequence>MTGERFANVVLGGGSVLSITSLAYLILRHGWAAHYLAIGILAVGLVAALKLPVRHRINMALAVLSLVSTGYFSEAVCAVLQLMPPSNLIAPNMPMAFGDNAEVVKEQAKVAQAHTVPFDTRSKLKAIMDLRAQGLDAWPDIAAEALLEGWEEGKAATAVKINGVGVMPLSGIAGKPTVLCNESGQFIIYESDEYGFNNPKGLWGSGQLKIGAVGDSFTHGKCVPSDKNFVSLIRQQQPSTLNVGRSGNGPLCDLAAIKEYLSIVRPKVVLWEYFEGNDLADLEVELRNPILRRYLEAEFSQHLHSRQPAIDQALMEYVESVRHSREPLGHLRQYLVRQHSLSGVLDDVEGFIKLAHARQQISQAVQRLKPKDAREFLVRTTQARADDIELFRRILEQAKVSVEAWGGTMTFVYLPQWERYADVQYASKDRDRIIEVVKQLGIFVVDLHPAFIKHGDPVSLFPFRRYGHYTEEGNRLVAEEILKALAGVNHEA</sequence>
<gene>
    <name evidence="2" type="ORF">NITLEN_50215</name>
</gene>
<dbReference type="GO" id="GO:0016788">
    <property type="term" value="F:hydrolase activity, acting on ester bonds"/>
    <property type="evidence" value="ECO:0007669"/>
    <property type="project" value="UniProtKB-ARBA"/>
</dbReference>
<dbReference type="Gene3D" id="3.40.50.1110">
    <property type="entry name" value="SGNH hydrolase"/>
    <property type="match status" value="1"/>
</dbReference>
<feature type="transmembrane region" description="Helical" evidence="1">
    <location>
        <begin position="32"/>
        <end position="49"/>
    </location>
</feature>
<feature type="transmembrane region" description="Helical" evidence="1">
    <location>
        <begin position="7"/>
        <end position="26"/>
    </location>
</feature>
<accession>A0A330L8C3</accession>
<dbReference type="RefSeq" id="WP_121990370.1">
    <property type="nucleotide sequence ID" value="NZ_OUNR01000018.1"/>
</dbReference>
<reference evidence="3" key="1">
    <citation type="submission" date="2018-04" db="EMBL/GenBank/DDBJ databases">
        <authorList>
            <person name="Lucker S."/>
            <person name="Sakoula D."/>
        </authorList>
    </citation>
    <scope>NUCLEOTIDE SEQUENCE [LARGE SCALE GENOMIC DNA]</scope>
</reference>
<feature type="transmembrane region" description="Helical" evidence="1">
    <location>
        <begin position="61"/>
        <end position="83"/>
    </location>
</feature>
<dbReference type="InterPro" id="IPR036514">
    <property type="entry name" value="SGNH_hydro_sf"/>
</dbReference>
<dbReference type="AlphaFoldDB" id="A0A330L8C3"/>
<keyword evidence="1" id="KW-0812">Transmembrane</keyword>
<evidence type="ECO:0000256" key="1">
    <source>
        <dbReference type="SAM" id="Phobius"/>
    </source>
</evidence>
<dbReference type="InParanoid" id="A0A330L8C3"/>
<dbReference type="EMBL" id="OUNR01000018">
    <property type="protein sequence ID" value="SPP66175.1"/>
    <property type="molecule type" value="Genomic_DNA"/>
</dbReference>
<dbReference type="Proteomes" id="UP000248168">
    <property type="component" value="Unassembled WGS sequence"/>
</dbReference>
<keyword evidence="3" id="KW-1185">Reference proteome</keyword>